<name>A0ABV8NNG1_9SPHI</name>
<proteinExistence type="predicted"/>
<sequence>MLKENNLSFCNFRHSINLCLLFLLFVVSCKKENNISDEPEKIKRSVLSKNSIDYIGRLKEVKQQFYARNLDTALKSKVDKKLEWLPDWENPRSEIISDTVSYIFYPLYAYIKKDGVLIKGREVGSRTYLIIKNEKEYFKGRYFYQLSDPRDPRNFRELDLTNFSGNLLLANLENNQSFIIDYKNGKPSDAYRKKGEAVLKKIGLNRPILSSIQTICNSYMKNCVYYTYGCGTFEYHLSYDCLRPSDCDASCGCSTWELGDYEIERVCYDVWFPDPPTNPETPNDPPNNGNGVLPDALTYEDMNNATIIDDGVSDITDIDKYLDCFNDGKTAAFYKMTIFIDQPVANSNKQSHGLLVAPIGNLTLDIYGQTFDVGHTFISFQKVNTDGTQVQQVLGFYPGGSGIYSDGTIKDNSGHSYDVSYTMDVNSIEFTSALAQVRNDYFNNEYSVLNYNCTDAGLKWMNAADANFSSVSRGIFNNTPGDFGQALRNNPDADGNPGIAPNSKGPCN</sequence>
<accession>A0ABV8NNG1</accession>
<evidence type="ECO:0000256" key="1">
    <source>
        <dbReference type="SAM" id="MobiDB-lite"/>
    </source>
</evidence>
<dbReference type="Proteomes" id="UP001595792">
    <property type="component" value="Unassembled WGS sequence"/>
</dbReference>
<keyword evidence="3" id="KW-1185">Reference proteome</keyword>
<feature type="region of interest" description="Disordered" evidence="1">
    <location>
        <begin position="482"/>
        <end position="508"/>
    </location>
</feature>
<dbReference type="EMBL" id="JBHSBY010000106">
    <property type="protein sequence ID" value="MFC4197172.1"/>
    <property type="molecule type" value="Genomic_DNA"/>
</dbReference>
<comment type="caution">
    <text evidence="2">The sequence shown here is derived from an EMBL/GenBank/DDBJ whole genome shotgun (WGS) entry which is preliminary data.</text>
</comment>
<dbReference type="RefSeq" id="WP_378960567.1">
    <property type="nucleotide sequence ID" value="NZ_JBHRXC010000016.1"/>
</dbReference>
<organism evidence="2 3">
    <name type="scientific">Pedobacter jamesrossensis</name>
    <dbReference type="NCBI Taxonomy" id="1908238"/>
    <lineage>
        <taxon>Bacteria</taxon>
        <taxon>Pseudomonadati</taxon>
        <taxon>Bacteroidota</taxon>
        <taxon>Sphingobacteriia</taxon>
        <taxon>Sphingobacteriales</taxon>
        <taxon>Sphingobacteriaceae</taxon>
        <taxon>Pedobacter</taxon>
    </lineage>
</organism>
<evidence type="ECO:0000313" key="2">
    <source>
        <dbReference type="EMBL" id="MFC4197172.1"/>
    </source>
</evidence>
<reference evidence="3" key="1">
    <citation type="journal article" date="2019" name="Int. J. Syst. Evol. Microbiol.">
        <title>The Global Catalogue of Microorganisms (GCM) 10K type strain sequencing project: providing services to taxonomists for standard genome sequencing and annotation.</title>
        <authorList>
            <consortium name="The Broad Institute Genomics Platform"/>
            <consortium name="The Broad Institute Genome Sequencing Center for Infectious Disease"/>
            <person name="Wu L."/>
            <person name="Ma J."/>
        </authorList>
    </citation>
    <scope>NUCLEOTIDE SEQUENCE [LARGE SCALE GENOMIC DNA]</scope>
    <source>
        <strain evidence="3">CCM 8689</strain>
    </source>
</reference>
<protein>
    <submittedName>
        <fullName evidence="2">Uncharacterized protein</fullName>
    </submittedName>
</protein>
<evidence type="ECO:0000313" key="3">
    <source>
        <dbReference type="Proteomes" id="UP001595792"/>
    </source>
</evidence>
<dbReference type="PROSITE" id="PS51257">
    <property type="entry name" value="PROKAR_LIPOPROTEIN"/>
    <property type="match status" value="1"/>
</dbReference>
<gene>
    <name evidence="2" type="ORF">ACFOUY_10730</name>
</gene>